<evidence type="ECO:0000313" key="4">
    <source>
        <dbReference type="EMBL" id="XCM37553.1"/>
    </source>
</evidence>
<sequence length="395" mass="42522">MTNSSNSPNSNDQASPKDNRQWDEFIAVIVALLGIGSIFFWIMLRDNSALTLKSPQIFVSSPPSSQSSEPSKVAAIQPTRENQPKLSVNDSPTLEKDASLPGKIAPSATNQNSSKSDLGSNAIIGVNSTASTPQKLPETASFSTPITPQVETPETSKKNGSGAIPKIPNAETATPGENAQKTDSKPAVTTPTNTPTNTPAEKFSDVPDDYWAKPQIQSLLTINVLSGFPDGSFRPNEPITRAELAAQLQKVFEHKAKQTRVKYKDITQEYWAAQAINQVSESGFLRGYPGEVFQPEQKVPRVQVLVALASGLNLNLPSQSAGMIKQYKDAKDIPKYAIQKVAAATQNRLVVNYPDHTLLNPNQPATRAEVAVMIHQALAIAGAVEPLNNSYIVSP</sequence>
<feature type="compositionally biased region" description="Polar residues" evidence="1">
    <location>
        <begin position="126"/>
        <end position="153"/>
    </location>
</feature>
<feature type="compositionally biased region" description="Polar residues" evidence="1">
    <location>
        <begin position="79"/>
        <end position="92"/>
    </location>
</feature>
<protein>
    <submittedName>
        <fullName evidence="4">S-layer homology domain-containing protein</fullName>
    </submittedName>
</protein>
<feature type="region of interest" description="Disordered" evidence="1">
    <location>
        <begin position="58"/>
        <end position="207"/>
    </location>
</feature>
<name>A0AAU8JFJ9_9CYAN</name>
<feature type="domain" description="SLH" evidence="3">
    <location>
        <begin position="324"/>
        <end position="388"/>
    </location>
</feature>
<dbReference type="InterPro" id="IPR051465">
    <property type="entry name" value="Cell_Envelope_Struct_Comp"/>
</dbReference>
<reference evidence="4" key="1">
    <citation type="submission" date="2024-07" db="EMBL/GenBank/DDBJ databases">
        <authorList>
            <person name="Kim Y.J."/>
            <person name="Jeong J.Y."/>
        </authorList>
    </citation>
    <scope>NUCLEOTIDE SEQUENCE</scope>
    <source>
        <strain evidence="4">GIHE-MW2</strain>
    </source>
</reference>
<accession>A0AAU8JFJ9</accession>
<dbReference type="EMBL" id="CP159837">
    <property type="protein sequence ID" value="XCM37553.1"/>
    <property type="molecule type" value="Genomic_DNA"/>
</dbReference>
<feature type="transmembrane region" description="Helical" evidence="2">
    <location>
        <begin position="25"/>
        <end position="44"/>
    </location>
</feature>
<keyword evidence="2" id="KW-0472">Membrane</keyword>
<dbReference type="AlphaFoldDB" id="A0AAU8JFJ9"/>
<proteinExistence type="predicted"/>
<feature type="compositionally biased region" description="Polar residues" evidence="1">
    <location>
        <begin position="171"/>
        <end position="181"/>
    </location>
</feature>
<feature type="compositionally biased region" description="Low complexity" evidence="1">
    <location>
        <begin position="189"/>
        <end position="199"/>
    </location>
</feature>
<dbReference type="PANTHER" id="PTHR43308:SF5">
    <property type="entry name" value="S-LAYER PROTEIN _ PEPTIDOGLYCAN ENDO-BETA-N-ACETYLGLUCOSAMINIDASE"/>
    <property type="match status" value="1"/>
</dbReference>
<evidence type="ECO:0000256" key="2">
    <source>
        <dbReference type="SAM" id="Phobius"/>
    </source>
</evidence>
<feature type="domain" description="SLH" evidence="3">
    <location>
        <begin position="199"/>
        <end position="262"/>
    </location>
</feature>
<organism evidence="4">
    <name type="scientific">Planktothricoides raciborskii GIHE-MW2</name>
    <dbReference type="NCBI Taxonomy" id="2792601"/>
    <lineage>
        <taxon>Bacteria</taxon>
        <taxon>Bacillati</taxon>
        <taxon>Cyanobacteriota</taxon>
        <taxon>Cyanophyceae</taxon>
        <taxon>Oscillatoriophycideae</taxon>
        <taxon>Oscillatoriales</taxon>
        <taxon>Oscillatoriaceae</taxon>
        <taxon>Planktothricoides</taxon>
    </lineage>
</organism>
<feature type="domain" description="SLH" evidence="3">
    <location>
        <begin position="263"/>
        <end position="322"/>
    </location>
</feature>
<feature type="compositionally biased region" description="Polar residues" evidence="1">
    <location>
        <begin position="107"/>
        <end position="119"/>
    </location>
</feature>
<dbReference type="PANTHER" id="PTHR43308">
    <property type="entry name" value="OUTER MEMBRANE PROTEIN ALPHA-RELATED"/>
    <property type="match status" value="1"/>
</dbReference>
<evidence type="ECO:0000256" key="1">
    <source>
        <dbReference type="SAM" id="MobiDB-lite"/>
    </source>
</evidence>
<dbReference type="InterPro" id="IPR001119">
    <property type="entry name" value="SLH_dom"/>
</dbReference>
<evidence type="ECO:0000259" key="3">
    <source>
        <dbReference type="PROSITE" id="PS51272"/>
    </source>
</evidence>
<gene>
    <name evidence="4" type="ORF">ABWT76_000319</name>
</gene>
<dbReference type="PROSITE" id="PS51272">
    <property type="entry name" value="SLH"/>
    <property type="match status" value="3"/>
</dbReference>
<feature type="compositionally biased region" description="Low complexity" evidence="1">
    <location>
        <begin position="58"/>
        <end position="71"/>
    </location>
</feature>
<dbReference type="RefSeq" id="WP_354635534.1">
    <property type="nucleotide sequence ID" value="NZ_CP159837.1"/>
</dbReference>
<dbReference type="Pfam" id="PF00395">
    <property type="entry name" value="SLH"/>
    <property type="match status" value="3"/>
</dbReference>
<keyword evidence="2" id="KW-0812">Transmembrane</keyword>
<keyword evidence="2" id="KW-1133">Transmembrane helix</keyword>